<proteinExistence type="predicted"/>
<evidence type="ECO:0000313" key="2">
    <source>
        <dbReference type="EMBL" id="MBC8590683.1"/>
    </source>
</evidence>
<dbReference type="Proteomes" id="UP000601522">
    <property type="component" value="Unassembled WGS sequence"/>
</dbReference>
<dbReference type="Gene3D" id="3.90.550.10">
    <property type="entry name" value="Spore Coat Polysaccharide Biosynthesis Protein SpsA, Chain A"/>
    <property type="match status" value="1"/>
</dbReference>
<sequence length="254" mass="29792">MIEPINKSLDNFFKKKNIKFKPSTEDGVSIITCTNRPHSLNNILNNFKRQDFKEKELILIINNNKISYTDWKNEISSYKNIQIYKLDEGTSLGQCLNYAVKKSIYPTIARFDDDDYYGPKYLSDSMNSLITSKSGLVGKHTIFVYFIEYKNLAIKDSGYENQFLHFVNGATMIFKKDIFKKVQFKNISINEDVEFCKDCIRKGIKIYSGNKYHFVYLRSINPNKHTWKINTRNLMDSFCTLVGTFDDFKHYVDI</sequence>
<gene>
    <name evidence="2" type="ORF">H8689_05995</name>
</gene>
<keyword evidence="3" id="KW-1185">Reference proteome</keyword>
<dbReference type="RefSeq" id="WP_249323520.1">
    <property type="nucleotide sequence ID" value="NZ_JACRTK010000002.1"/>
</dbReference>
<feature type="domain" description="Glycosyltransferase 2-like" evidence="1">
    <location>
        <begin position="30"/>
        <end position="138"/>
    </location>
</feature>
<evidence type="ECO:0000313" key="3">
    <source>
        <dbReference type="Proteomes" id="UP000601522"/>
    </source>
</evidence>
<dbReference type="InterPro" id="IPR029044">
    <property type="entry name" value="Nucleotide-diphossugar_trans"/>
</dbReference>
<name>A0A926ING9_9FIRM</name>
<reference evidence="2 3" key="1">
    <citation type="submission" date="2020-08" db="EMBL/GenBank/DDBJ databases">
        <title>Genome public.</title>
        <authorList>
            <person name="Liu C."/>
            <person name="Sun Q."/>
        </authorList>
    </citation>
    <scope>NUCLEOTIDE SEQUENCE [LARGE SCALE GENOMIC DNA]</scope>
    <source>
        <strain evidence="2 3">NSJ-26</strain>
    </source>
</reference>
<organism evidence="2 3">
    <name type="scientific">Wansuia hejianensis</name>
    <dbReference type="NCBI Taxonomy" id="2763667"/>
    <lineage>
        <taxon>Bacteria</taxon>
        <taxon>Bacillati</taxon>
        <taxon>Bacillota</taxon>
        <taxon>Clostridia</taxon>
        <taxon>Lachnospirales</taxon>
        <taxon>Lachnospiraceae</taxon>
        <taxon>Wansuia</taxon>
    </lineage>
</organism>
<dbReference type="InterPro" id="IPR050834">
    <property type="entry name" value="Glycosyltransf_2"/>
</dbReference>
<dbReference type="PANTHER" id="PTHR43685">
    <property type="entry name" value="GLYCOSYLTRANSFERASE"/>
    <property type="match status" value="1"/>
</dbReference>
<evidence type="ECO:0000259" key="1">
    <source>
        <dbReference type="Pfam" id="PF00535"/>
    </source>
</evidence>
<dbReference type="PANTHER" id="PTHR43685:SF2">
    <property type="entry name" value="GLYCOSYLTRANSFERASE 2-LIKE DOMAIN-CONTAINING PROTEIN"/>
    <property type="match status" value="1"/>
</dbReference>
<dbReference type="SUPFAM" id="SSF53448">
    <property type="entry name" value="Nucleotide-diphospho-sugar transferases"/>
    <property type="match status" value="1"/>
</dbReference>
<dbReference type="EMBL" id="JACRTK010000002">
    <property type="protein sequence ID" value="MBC8590683.1"/>
    <property type="molecule type" value="Genomic_DNA"/>
</dbReference>
<accession>A0A926ING9</accession>
<dbReference type="AlphaFoldDB" id="A0A926ING9"/>
<protein>
    <submittedName>
        <fullName evidence="2">Glycosyltransferase family 2 protein</fullName>
    </submittedName>
</protein>
<dbReference type="CDD" id="cd00761">
    <property type="entry name" value="Glyco_tranf_GTA_type"/>
    <property type="match status" value="1"/>
</dbReference>
<dbReference type="Pfam" id="PF00535">
    <property type="entry name" value="Glycos_transf_2"/>
    <property type="match status" value="1"/>
</dbReference>
<dbReference type="InterPro" id="IPR001173">
    <property type="entry name" value="Glyco_trans_2-like"/>
</dbReference>
<comment type="caution">
    <text evidence="2">The sequence shown here is derived from an EMBL/GenBank/DDBJ whole genome shotgun (WGS) entry which is preliminary data.</text>
</comment>